<keyword evidence="2" id="KW-1185">Reference proteome</keyword>
<protein>
    <submittedName>
        <fullName evidence="1">Uncharacterized protein</fullName>
    </submittedName>
</protein>
<keyword evidence="1" id="KW-0614">Plasmid</keyword>
<dbReference type="Proteomes" id="UP000593875">
    <property type="component" value="Plasmid unnamed1"/>
</dbReference>
<evidence type="ECO:0000313" key="1">
    <source>
        <dbReference type="EMBL" id="QOL52283.1"/>
    </source>
</evidence>
<accession>A0A7L9UB44</accession>
<dbReference type="EMBL" id="CP062942">
    <property type="protein sequence ID" value="QOL52283.1"/>
    <property type="molecule type" value="Genomic_DNA"/>
</dbReference>
<proteinExistence type="predicted"/>
<reference evidence="1 2" key="1">
    <citation type="submission" date="2020-10" db="EMBL/GenBank/DDBJ databases">
        <title>Genome sequencing of Massilia sp. LPB0304.</title>
        <authorList>
            <person name="Kim J."/>
        </authorList>
    </citation>
    <scope>NUCLEOTIDE SEQUENCE [LARGE SCALE GENOMIC DNA]</scope>
    <source>
        <strain evidence="1 2">LPB0304</strain>
        <plasmid evidence="1 2">unnamed1</plasmid>
    </source>
</reference>
<dbReference type="AlphaFoldDB" id="A0A7L9UB44"/>
<geneLocation type="plasmid" evidence="1 2">
    <name>unnamed1</name>
</geneLocation>
<dbReference type="RefSeq" id="WP_193689245.1">
    <property type="nucleotide sequence ID" value="NZ_CP062942.1"/>
</dbReference>
<name>A0A7L9UB44_9BURK</name>
<evidence type="ECO:0000313" key="2">
    <source>
        <dbReference type="Proteomes" id="UP000593875"/>
    </source>
</evidence>
<sequence>MDIEKLEGTGILSISLDQPNHYFEMVVCTNIGRKFKVSAWNAVDAFFDITFGALDCREFGAVGELECVTLMGDVLILEGNFVNIVIKTARILIEEFS</sequence>
<dbReference type="KEGG" id="mlir:LPB04_23505"/>
<organism evidence="1 2">
    <name type="scientific">Massilia litorea</name>
    <dbReference type="NCBI Taxonomy" id="2769491"/>
    <lineage>
        <taxon>Bacteria</taxon>
        <taxon>Pseudomonadati</taxon>
        <taxon>Pseudomonadota</taxon>
        <taxon>Betaproteobacteria</taxon>
        <taxon>Burkholderiales</taxon>
        <taxon>Oxalobacteraceae</taxon>
        <taxon>Telluria group</taxon>
        <taxon>Massilia</taxon>
    </lineage>
</organism>
<gene>
    <name evidence="1" type="ORF">LPB04_23505</name>
</gene>